<sequence length="39" mass="4547">MKSIGQRIADRTGLPLENAESFRVMHCGKEREYRPHFDA</sequence>
<dbReference type="AlphaFoldDB" id="A0A7W4ZBU2"/>
<name>A0A7W4ZBU2_9GAMM</name>
<protein>
    <submittedName>
        <fullName evidence="1">Uncharacterized protein</fullName>
    </submittedName>
</protein>
<dbReference type="EMBL" id="JACHWZ010000020">
    <property type="protein sequence ID" value="MBB3062774.1"/>
    <property type="molecule type" value="Genomic_DNA"/>
</dbReference>
<keyword evidence="2" id="KW-1185">Reference proteome</keyword>
<dbReference type="Proteomes" id="UP000535937">
    <property type="component" value="Unassembled WGS sequence"/>
</dbReference>
<comment type="caution">
    <text evidence="1">The sequence shown here is derived from an EMBL/GenBank/DDBJ whole genome shotgun (WGS) entry which is preliminary data.</text>
</comment>
<reference evidence="1 2" key="1">
    <citation type="submission" date="2020-08" db="EMBL/GenBank/DDBJ databases">
        <title>Genomic Encyclopedia of Type Strains, Phase III (KMG-III): the genomes of soil and plant-associated and newly described type strains.</title>
        <authorList>
            <person name="Whitman W."/>
        </authorList>
    </citation>
    <scope>NUCLEOTIDE SEQUENCE [LARGE SCALE GENOMIC DNA]</scope>
    <source>
        <strain evidence="1 2">CECT 8799</strain>
    </source>
</reference>
<gene>
    <name evidence="1" type="ORF">FHS09_003623</name>
</gene>
<evidence type="ECO:0000313" key="1">
    <source>
        <dbReference type="EMBL" id="MBB3062774.1"/>
    </source>
</evidence>
<organism evidence="1 2">
    <name type="scientific">Microbulbifer rhizosphaerae</name>
    <dbReference type="NCBI Taxonomy" id="1562603"/>
    <lineage>
        <taxon>Bacteria</taxon>
        <taxon>Pseudomonadati</taxon>
        <taxon>Pseudomonadota</taxon>
        <taxon>Gammaproteobacteria</taxon>
        <taxon>Cellvibrionales</taxon>
        <taxon>Microbulbiferaceae</taxon>
        <taxon>Microbulbifer</taxon>
    </lineage>
</organism>
<accession>A0A7W4ZBU2</accession>
<dbReference type="Gene3D" id="2.60.120.620">
    <property type="entry name" value="q2cbj1_9rhob like domain"/>
    <property type="match status" value="1"/>
</dbReference>
<proteinExistence type="predicted"/>
<evidence type="ECO:0000313" key="2">
    <source>
        <dbReference type="Proteomes" id="UP000535937"/>
    </source>
</evidence>